<dbReference type="PRINTS" id="PR00492">
    <property type="entry name" value="RHOGDI"/>
</dbReference>
<evidence type="ECO:0000256" key="2">
    <source>
        <dbReference type="ARBA" id="ARBA00009758"/>
    </source>
</evidence>
<feature type="region of interest" description="Disordered" evidence="12">
    <location>
        <begin position="1"/>
        <end position="36"/>
    </location>
</feature>
<evidence type="ECO:0000256" key="6">
    <source>
        <dbReference type="ARBA" id="ARBA00022843"/>
    </source>
</evidence>
<reference evidence="13" key="3">
    <citation type="submission" date="2025-09" db="UniProtKB">
        <authorList>
            <consortium name="Ensembl"/>
        </authorList>
    </citation>
    <scope>IDENTIFICATION</scope>
    <source>
        <strain evidence="13">Brown Norway</strain>
    </source>
</reference>
<keyword evidence="6" id="KW-0832">Ubl conjugation</keyword>
<dbReference type="FunFam" id="2.70.50.30:FF:000004">
    <property type="entry name" value="Rho GDP-dissociation inhibitor 1"/>
    <property type="match status" value="1"/>
</dbReference>
<evidence type="ECO:0000256" key="5">
    <source>
        <dbReference type="ARBA" id="ARBA00022499"/>
    </source>
</evidence>
<keyword evidence="16" id="KW-1267">Proteomics identification</keyword>
<accession>A0A8L2QPB4</accession>
<dbReference type="Pfam" id="PF02115">
    <property type="entry name" value="Rho_GDI"/>
    <property type="match status" value="1"/>
</dbReference>
<evidence type="ECO:0000256" key="10">
    <source>
        <dbReference type="ARBA" id="ARBA00041559"/>
    </source>
</evidence>
<keyword evidence="7" id="KW-0007">Acetylation</keyword>
<evidence type="ECO:0000313" key="14">
    <source>
        <dbReference type="Proteomes" id="UP000002494"/>
    </source>
</evidence>
<evidence type="ECO:0000313" key="15">
    <source>
        <dbReference type="RGD" id="1359547"/>
    </source>
</evidence>
<dbReference type="PANTHER" id="PTHR10980">
    <property type="entry name" value="RHO GDP-DISSOCIATION INHIBITOR"/>
    <property type="match status" value="1"/>
</dbReference>
<evidence type="ECO:0000256" key="11">
    <source>
        <dbReference type="ARBA" id="ARBA00046570"/>
    </source>
</evidence>
<keyword evidence="4" id="KW-0963">Cytoplasm</keyword>
<dbReference type="PANTHER" id="PTHR10980:SF9">
    <property type="entry name" value="RHO GDP-DISSOCIATION INHIBITOR 1"/>
    <property type="match status" value="1"/>
</dbReference>
<dbReference type="GO" id="GO:0005094">
    <property type="term" value="F:Rho GDP-dissociation inhibitor activity"/>
    <property type="evidence" value="ECO:0007669"/>
    <property type="project" value="InterPro"/>
</dbReference>
<keyword evidence="5" id="KW-1017">Isopeptide bond</keyword>
<feature type="compositionally biased region" description="Low complexity" evidence="12">
    <location>
        <begin position="219"/>
        <end position="228"/>
    </location>
</feature>
<proteinExistence type="evidence at protein level"/>
<dbReference type="GO" id="GO:0005737">
    <property type="term" value="C:cytoplasm"/>
    <property type="evidence" value="ECO:0007669"/>
    <property type="project" value="UniProtKB-SubCell"/>
</dbReference>
<name>A0A8L2QPB4_RAT</name>
<reference evidence="13" key="2">
    <citation type="submission" date="2025-08" db="UniProtKB">
        <authorList>
            <consortium name="Ensembl"/>
        </authorList>
    </citation>
    <scope>IDENTIFICATION</scope>
    <source>
        <strain evidence="13">Brown Norway</strain>
    </source>
</reference>
<comment type="subcellular location">
    <subcellularLocation>
        <location evidence="1">Cytoplasm</location>
    </subcellularLocation>
</comment>
<dbReference type="GO" id="GO:0005096">
    <property type="term" value="F:GTPase activator activity"/>
    <property type="evidence" value="ECO:0007669"/>
    <property type="project" value="UniProtKB-KW"/>
</dbReference>
<evidence type="ECO:0000313" key="13">
    <source>
        <dbReference type="Ensembl" id="ENSRNOP00000051840.2"/>
    </source>
</evidence>
<keyword evidence="3" id="KW-0343">GTPase activation</keyword>
<dbReference type="InterPro" id="IPR000406">
    <property type="entry name" value="Rho_GDI"/>
</dbReference>
<dbReference type="InterPro" id="IPR014756">
    <property type="entry name" value="Ig_E-set"/>
</dbReference>
<dbReference type="RGD" id="1359547">
    <property type="gene designation" value="Arhgdia"/>
</dbReference>
<dbReference type="OrthoDB" id="1683373at2759"/>
<dbReference type="AlphaFoldDB" id="A0A8L2QPB4"/>
<evidence type="ECO:0000256" key="9">
    <source>
        <dbReference type="ARBA" id="ARBA00040620"/>
    </source>
</evidence>
<evidence type="ECO:0000256" key="12">
    <source>
        <dbReference type="SAM" id="MobiDB-lite"/>
    </source>
</evidence>
<dbReference type="InterPro" id="IPR024792">
    <property type="entry name" value="RhoGDI_dom_sf"/>
</dbReference>
<comment type="function">
    <text evidence="8">Controls Rho proteins homeostasis. Regulates the GDP/GTP exchange reaction of the Rho proteins by inhibiting the dissociation of GDP from them, and the subsequent binding of GTP to them. Retains Rho proteins such as CDC42, RAC1 and RHOA in an inactive cytosolic pool, regulating their stability and protecting them from degradation. Actively involved in the recycling and distribution of activated Rho GTPases in the cell, mediates extraction from membranes of both inactive and activated molecules due its exceptionally high affinity for prenylated forms. Through the modulation of Rho proteins, may play a role in cell motility regulation. In glioma cells, inhibits cell migration and invasion by mediating the signals of SEMA5A and PLXNB3 that lead to inactivation of RAC1.</text>
</comment>
<gene>
    <name evidence="13 15" type="primary">Arhgdia</name>
</gene>
<dbReference type="SUPFAM" id="SSF81296">
    <property type="entry name" value="E set domains"/>
    <property type="match status" value="1"/>
</dbReference>
<feature type="compositionally biased region" description="Polar residues" evidence="12">
    <location>
        <begin position="164"/>
        <end position="173"/>
    </location>
</feature>
<evidence type="ECO:0000256" key="7">
    <source>
        <dbReference type="ARBA" id="ARBA00022990"/>
    </source>
</evidence>
<organism evidence="13 14">
    <name type="scientific">Rattus norvegicus</name>
    <name type="common">Rat</name>
    <dbReference type="NCBI Taxonomy" id="10116"/>
    <lineage>
        <taxon>Eukaryota</taxon>
        <taxon>Metazoa</taxon>
        <taxon>Chordata</taxon>
        <taxon>Craniata</taxon>
        <taxon>Vertebrata</taxon>
        <taxon>Euteleostomi</taxon>
        <taxon>Mammalia</taxon>
        <taxon>Eutheria</taxon>
        <taxon>Euarchontoglires</taxon>
        <taxon>Glires</taxon>
        <taxon>Rodentia</taxon>
        <taxon>Myomorpha</taxon>
        <taxon>Muroidea</taxon>
        <taxon>Muridae</taxon>
        <taxon>Murinae</taxon>
        <taxon>Rattus</taxon>
    </lineage>
</organism>
<comment type="subunit">
    <text evidence="11">Monomer. Interacts with FER. Interacts with PLXNB3. Forms a heterodimer with RAC1. Interacts with RHOA, the affinity is increased by three orders of magnitude when RHOA is prenylated. Interacts with PSMD10; the interaction increases ARHGDIA association with RHOA, leading to ARHGDIA-mediated inactivation of RHOA and ROCK and prolonged AKT activation. Interacts with KANK2; the interaction is direct and may regulate the interaction of ARHGDIA with RHOA, RAC1 and CDC42. Interacts with RHOC. Interacts with CDC42. Interacts with NGFR (via death domain); NGFR binding decreases the affinity for RHOA.</text>
</comment>
<evidence type="ECO:0000256" key="8">
    <source>
        <dbReference type="ARBA" id="ARBA00037489"/>
    </source>
</evidence>
<dbReference type="Proteomes" id="UP000002494">
    <property type="component" value="Chromosome 10"/>
</dbReference>
<comment type="similarity">
    <text evidence="2">Belongs to the Rho GDI family.</text>
</comment>
<keyword evidence="14" id="KW-1185">Reference proteome</keyword>
<evidence type="ECO:0007829" key="16">
    <source>
        <dbReference type="PeptideAtlas" id="A0A8L2QPB4"/>
    </source>
</evidence>
<dbReference type="GeneTree" id="ENSGT00390000006233"/>
<sequence length="344" mass="36962">MAEQEPTAEQLAQIAAENEEDEHSVNYKPPAQKSIQEIQELDKDDESLRKYKEALLGRVAVSADPNVPNVIVTRLTLVCSTAPGPLELDLTGDLESFKKQSFVLKEGVEYRIKISFRVNREIVSGMKYIQHTYRKGKRPPKACLLGAVTTSSPASQMMTKLTTCPGSGISPSKRNGRTELQLGGGQGDGQTEGPTCPSLNPYPPQTKVLTGPPSPFLPSPLRQSALLSAPPPPPARRPLWSLVSHCCFCLCSGGGVLAQASNLLCPSRFPLSSPPQALASRMEQDAVWVARPTLSLFQLSNPQCGAGLGCRPLAPPLHGQVIHHCQSLSNHDALTCGTCTGGRR</sequence>
<feature type="region of interest" description="Disordered" evidence="12">
    <location>
        <begin position="164"/>
        <end position="233"/>
    </location>
</feature>
<evidence type="ECO:0000256" key="3">
    <source>
        <dbReference type="ARBA" id="ARBA00022468"/>
    </source>
</evidence>
<dbReference type="Ensembl" id="ENSRNOT00000054957.4">
    <property type="protein sequence ID" value="ENSRNOP00000051840.2"/>
    <property type="gene ID" value="ENSRNOG00000036688.4"/>
</dbReference>
<evidence type="ECO:0000256" key="4">
    <source>
        <dbReference type="ARBA" id="ARBA00022490"/>
    </source>
</evidence>
<dbReference type="GO" id="GO:0007266">
    <property type="term" value="P:Rho protein signal transduction"/>
    <property type="evidence" value="ECO:0007669"/>
    <property type="project" value="InterPro"/>
</dbReference>
<protein>
    <recommendedName>
        <fullName evidence="9">Rho GDP-dissociation inhibitor 1</fullName>
    </recommendedName>
    <alternativeName>
        <fullName evidence="10">Rho-GDI alpha</fullName>
    </alternativeName>
</protein>
<reference evidence="13" key="1">
    <citation type="submission" date="2024-01" db="EMBL/GenBank/DDBJ databases">
        <title>GRCr8: a new rat reference genome assembly contstructed from accurate long reads and long range scaffolding.</title>
        <authorList>
            <person name="Doris P.A."/>
            <person name="Kalbfleisch T."/>
            <person name="Li K."/>
            <person name="Howe K."/>
            <person name="Wood J."/>
        </authorList>
    </citation>
    <scope>NUCLEOTIDE SEQUENCE [LARGE SCALE GENOMIC DNA]</scope>
    <source>
        <strain evidence="13">Brown Norway</strain>
    </source>
</reference>
<dbReference type="Gene3D" id="2.70.50.30">
    <property type="entry name" value="Coagulation Factor XIII, subunit A, domain 1"/>
    <property type="match status" value="1"/>
</dbReference>
<evidence type="ECO:0000256" key="1">
    <source>
        <dbReference type="ARBA" id="ARBA00004496"/>
    </source>
</evidence>